<gene>
    <name evidence="10" type="ORF">FGG08_004899</name>
</gene>
<protein>
    <recommendedName>
        <fullName evidence="8">Ubiquinone biosynthesis protein</fullName>
    </recommendedName>
</protein>
<comment type="similarity">
    <text evidence="3 8">Belongs to the COQ9 family.</text>
</comment>
<accession>A0A9P8I4C0</accession>
<evidence type="ECO:0000313" key="10">
    <source>
        <dbReference type="EMBL" id="KAH0538512.1"/>
    </source>
</evidence>
<dbReference type="Proteomes" id="UP000698800">
    <property type="component" value="Unassembled WGS sequence"/>
</dbReference>
<evidence type="ECO:0000256" key="6">
    <source>
        <dbReference type="ARBA" id="ARBA00023121"/>
    </source>
</evidence>
<dbReference type="OrthoDB" id="619536at2759"/>
<keyword evidence="5" id="KW-0809">Transit peptide</keyword>
<reference evidence="10" key="1">
    <citation type="submission" date="2021-03" db="EMBL/GenBank/DDBJ databases">
        <title>Comparative genomics and phylogenomic investigation of the class Geoglossomycetes provide insights into ecological specialization and systematics.</title>
        <authorList>
            <person name="Melie T."/>
            <person name="Pirro S."/>
            <person name="Miller A.N."/>
            <person name="Quandt A."/>
        </authorList>
    </citation>
    <scope>NUCLEOTIDE SEQUENCE</scope>
    <source>
        <strain evidence="10">GBOQ0MN5Z8</strain>
    </source>
</reference>
<dbReference type="AlphaFoldDB" id="A0A9P8I4C0"/>
<keyword evidence="7 8" id="KW-0496">Mitochondrion</keyword>
<keyword evidence="11" id="KW-1185">Reference proteome</keyword>
<dbReference type="Gene3D" id="1.10.357.10">
    <property type="entry name" value="Tetracycline Repressor, domain 2"/>
    <property type="match status" value="1"/>
</dbReference>
<dbReference type="PANTHER" id="PTHR21427">
    <property type="entry name" value="UBIQUINONE BIOSYNTHESIS PROTEIN COQ9, MITOCHONDRIAL"/>
    <property type="match status" value="1"/>
</dbReference>
<comment type="subcellular location">
    <subcellularLocation>
        <location evidence="1 8">Mitochondrion</location>
    </subcellularLocation>
</comment>
<organism evidence="10 11">
    <name type="scientific">Glutinoglossum americanum</name>
    <dbReference type="NCBI Taxonomy" id="1670608"/>
    <lineage>
        <taxon>Eukaryota</taxon>
        <taxon>Fungi</taxon>
        <taxon>Dikarya</taxon>
        <taxon>Ascomycota</taxon>
        <taxon>Pezizomycotina</taxon>
        <taxon>Geoglossomycetes</taxon>
        <taxon>Geoglossales</taxon>
        <taxon>Geoglossaceae</taxon>
        <taxon>Glutinoglossum</taxon>
    </lineage>
</organism>
<comment type="function">
    <text evidence="8">Membrane-associated protein that warps the membrane surface to access and bind aromatic isoprenes with high specificity, including ubiquinone (CoQ) isoprene intermediates and presents them directly to Coq7, therefore facilitating the Coq7-mediated hydroxylase step. Participates in the biosynthesis of coenzyme Q, also named ubiquinone, an essential lipid-soluble electron transporter for aerobic cellular respiration.</text>
</comment>
<dbReference type="InterPro" id="IPR012762">
    <property type="entry name" value="Ubiq_biosynth_COQ9"/>
</dbReference>
<evidence type="ECO:0000256" key="5">
    <source>
        <dbReference type="ARBA" id="ARBA00022946"/>
    </source>
</evidence>
<proteinExistence type="inferred from homology"/>
<dbReference type="GO" id="GO:0005743">
    <property type="term" value="C:mitochondrial inner membrane"/>
    <property type="evidence" value="ECO:0007669"/>
    <property type="project" value="TreeGrafter"/>
</dbReference>
<sequence>MRHRPSCIRSYHPYKHESNSSPFNPTEEAVLAASLRHVPTHGFTNASLSLGAREVGYLDITVNLFPRGVFDLVNYHLVTKRLALKKLLDIQAAKDDGGALTGLGIGARVRFLTLERLMANRPIIHRWQEALAIMAQPSYVPASIAELARLSDEIWFLAGDTSVDSSWYTKRASLSMIYSSTELFMTQDKSKAFAGTQKFLDRRFEDVRVVGRGISNIGNYLDYTAHSFINVLRSKGAKI</sequence>
<feature type="domain" description="COQ9 C-terminal" evidence="9">
    <location>
        <begin position="140"/>
        <end position="210"/>
    </location>
</feature>
<evidence type="ECO:0000259" key="9">
    <source>
        <dbReference type="Pfam" id="PF08511"/>
    </source>
</evidence>
<dbReference type="GO" id="GO:0006744">
    <property type="term" value="P:ubiquinone biosynthetic process"/>
    <property type="evidence" value="ECO:0007669"/>
    <property type="project" value="UniProtKB-UniRule"/>
</dbReference>
<comment type="pathway">
    <text evidence="2 8">Cofactor biosynthesis; ubiquinone biosynthesis.</text>
</comment>
<evidence type="ECO:0000256" key="3">
    <source>
        <dbReference type="ARBA" id="ARBA00010766"/>
    </source>
</evidence>
<evidence type="ECO:0000256" key="8">
    <source>
        <dbReference type="RuleBase" id="RU366063"/>
    </source>
</evidence>
<keyword evidence="4 8" id="KW-0831">Ubiquinone biosynthesis</keyword>
<keyword evidence="6 8" id="KW-0446">Lipid-binding</keyword>
<dbReference type="EMBL" id="JAGHQL010000106">
    <property type="protein sequence ID" value="KAH0538512.1"/>
    <property type="molecule type" value="Genomic_DNA"/>
</dbReference>
<evidence type="ECO:0000256" key="2">
    <source>
        <dbReference type="ARBA" id="ARBA00004749"/>
    </source>
</evidence>
<evidence type="ECO:0000256" key="4">
    <source>
        <dbReference type="ARBA" id="ARBA00022688"/>
    </source>
</evidence>
<evidence type="ECO:0000313" key="11">
    <source>
        <dbReference type="Proteomes" id="UP000698800"/>
    </source>
</evidence>
<dbReference type="NCBIfam" id="TIGR02396">
    <property type="entry name" value="diverge_rpsU"/>
    <property type="match status" value="1"/>
</dbReference>
<evidence type="ECO:0000256" key="7">
    <source>
        <dbReference type="ARBA" id="ARBA00023128"/>
    </source>
</evidence>
<dbReference type="GO" id="GO:0008289">
    <property type="term" value="F:lipid binding"/>
    <property type="evidence" value="ECO:0007669"/>
    <property type="project" value="UniProtKB-UniRule"/>
</dbReference>
<name>A0A9P8I4C0_9PEZI</name>
<dbReference type="FunFam" id="1.10.357.10:FF:000004">
    <property type="entry name" value="Ubiquinone biosynthesis protein COQ9, mitochondrial"/>
    <property type="match status" value="1"/>
</dbReference>
<dbReference type="Pfam" id="PF08511">
    <property type="entry name" value="COQ9"/>
    <property type="match status" value="1"/>
</dbReference>
<evidence type="ECO:0000256" key="1">
    <source>
        <dbReference type="ARBA" id="ARBA00004173"/>
    </source>
</evidence>
<comment type="caution">
    <text evidence="10">The sequence shown here is derived from an EMBL/GenBank/DDBJ whole genome shotgun (WGS) entry which is preliminary data.</text>
</comment>
<dbReference type="PANTHER" id="PTHR21427:SF19">
    <property type="entry name" value="UBIQUINONE BIOSYNTHESIS PROTEIN COQ9, MITOCHONDRIAL"/>
    <property type="match status" value="1"/>
</dbReference>
<dbReference type="InterPro" id="IPR013718">
    <property type="entry name" value="COQ9_C"/>
</dbReference>